<gene>
    <name evidence="1" type="ORF">HaLaN_21078</name>
</gene>
<name>A0A699ZLB5_HAELA</name>
<accession>A0A699ZLB5</accession>
<sequence>MPGPSQQALQALAKVQELVRCSGAGKPYKSRLMQQEMVLKLVDQEPGSLGRDVTAAVHSLVAGPGSAWLATHISVRRGCTLVTMDLMACWSATDSHPALQDGAAGAVPVPWDSETLQVWLDKLLAPGTAHRTGDTVHLQVSRAHLTPAAQRAASLPPQGVVPTLPAHQLPCLLQVGSRLAEQVPSASEQQPMPRSSAWELSKVSFSLVLSHSQHLVFYGSNGTDVGCNHQSVARGREGDEVVQVAARGCWGAGLPVELLAAASQFHEEAGNYSSTLQQHEPTPP</sequence>
<dbReference type="EMBL" id="BLLF01002278">
    <property type="protein sequence ID" value="GFH23463.1"/>
    <property type="molecule type" value="Genomic_DNA"/>
</dbReference>
<protein>
    <submittedName>
        <fullName evidence="1">Uncharacterized protein</fullName>
    </submittedName>
</protein>
<reference evidence="1 2" key="1">
    <citation type="submission" date="2020-02" db="EMBL/GenBank/DDBJ databases">
        <title>Draft genome sequence of Haematococcus lacustris strain NIES-144.</title>
        <authorList>
            <person name="Morimoto D."/>
            <person name="Nakagawa S."/>
            <person name="Yoshida T."/>
            <person name="Sawayama S."/>
        </authorList>
    </citation>
    <scope>NUCLEOTIDE SEQUENCE [LARGE SCALE GENOMIC DNA]</scope>
    <source>
        <strain evidence="1 2">NIES-144</strain>
    </source>
</reference>
<organism evidence="1 2">
    <name type="scientific">Haematococcus lacustris</name>
    <name type="common">Green alga</name>
    <name type="synonym">Haematococcus pluvialis</name>
    <dbReference type="NCBI Taxonomy" id="44745"/>
    <lineage>
        <taxon>Eukaryota</taxon>
        <taxon>Viridiplantae</taxon>
        <taxon>Chlorophyta</taxon>
        <taxon>core chlorophytes</taxon>
        <taxon>Chlorophyceae</taxon>
        <taxon>CS clade</taxon>
        <taxon>Chlamydomonadales</taxon>
        <taxon>Haematococcaceae</taxon>
        <taxon>Haematococcus</taxon>
    </lineage>
</organism>
<evidence type="ECO:0000313" key="2">
    <source>
        <dbReference type="Proteomes" id="UP000485058"/>
    </source>
</evidence>
<feature type="non-terminal residue" evidence="1">
    <location>
        <position position="284"/>
    </location>
</feature>
<dbReference type="AlphaFoldDB" id="A0A699ZLB5"/>
<dbReference type="Proteomes" id="UP000485058">
    <property type="component" value="Unassembled WGS sequence"/>
</dbReference>
<comment type="caution">
    <text evidence="1">The sequence shown here is derived from an EMBL/GenBank/DDBJ whole genome shotgun (WGS) entry which is preliminary data.</text>
</comment>
<keyword evidence="2" id="KW-1185">Reference proteome</keyword>
<feature type="non-terminal residue" evidence="1">
    <location>
        <position position="1"/>
    </location>
</feature>
<evidence type="ECO:0000313" key="1">
    <source>
        <dbReference type="EMBL" id="GFH23463.1"/>
    </source>
</evidence>
<proteinExistence type="predicted"/>